<feature type="transmembrane region" description="Helical" evidence="6">
    <location>
        <begin position="585"/>
        <end position="603"/>
    </location>
</feature>
<dbReference type="Pfam" id="PF01061">
    <property type="entry name" value="ABC2_membrane"/>
    <property type="match status" value="1"/>
</dbReference>
<keyword evidence="4 6" id="KW-1133">Transmembrane helix</keyword>
<evidence type="ECO:0000313" key="9">
    <source>
        <dbReference type="EMBL" id="PSN72884.1"/>
    </source>
</evidence>
<gene>
    <name evidence="9" type="ORF">BS50DRAFT_671897</name>
</gene>
<evidence type="ECO:0000256" key="4">
    <source>
        <dbReference type="ARBA" id="ARBA00022989"/>
    </source>
</evidence>
<feature type="transmembrane region" description="Helical" evidence="6">
    <location>
        <begin position="386"/>
        <end position="410"/>
    </location>
</feature>
<dbReference type="InterPro" id="IPR013525">
    <property type="entry name" value="ABC2_TM"/>
</dbReference>
<name>A0A2T2P5C6_CORCC</name>
<keyword evidence="9" id="KW-0547">Nucleotide-binding</keyword>
<dbReference type="Pfam" id="PF00005">
    <property type="entry name" value="ABC_tran"/>
    <property type="match status" value="1"/>
</dbReference>
<dbReference type="GO" id="GO:0016020">
    <property type="term" value="C:membrane"/>
    <property type="evidence" value="ECO:0007669"/>
    <property type="project" value="UniProtKB-SubCell"/>
</dbReference>
<evidence type="ECO:0000256" key="6">
    <source>
        <dbReference type="SAM" id="Phobius"/>
    </source>
</evidence>
<keyword evidence="3 6" id="KW-0812">Transmembrane</keyword>
<dbReference type="InterPro" id="IPR027417">
    <property type="entry name" value="P-loop_NTPase"/>
</dbReference>
<dbReference type="STRING" id="1448308.A0A2T2P5C6"/>
<feature type="transmembrane region" description="Helical" evidence="6">
    <location>
        <begin position="430"/>
        <end position="449"/>
    </location>
</feature>
<feature type="domain" description="ABC transporter" evidence="7">
    <location>
        <begin position="5"/>
        <end position="149"/>
    </location>
</feature>
<evidence type="ECO:0000256" key="5">
    <source>
        <dbReference type="ARBA" id="ARBA00023136"/>
    </source>
</evidence>
<keyword evidence="5 6" id="KW-0472">Membrane</keyword>
<evidence type="ECO:0000259" key="7">
    <source>
        <dbReference type="Pfam" id="PF00005"/>
    </source>
</evidence>
<dbReference type="GO" id="GO:0016887">
    <property type="term" value="F:ATP hydrolysis activity"/>
    <property type="evidence" value="ECO:0007669"/>
    <property type="project" value="InterPro"/>
</dbReference>
<keyword evidence="2" id="KW-0813">Transport</keyword>
<accession>A0A2T2P5C6</accession>
<evidence type="ECO:0000313" key="10">
    <source>
        <dbReference type="Proteomes" id="UP000240883"/>
    </source>
</evidence>
<organism evidence="9 10">
    <name type="scientific">Corynespora cassiicola Philippines</name>
    <dbReference type="NCBI Taxonomy" id="1448308"/>
    <lineage>
        <taxon>Eukaryota</taxon>
        <taxon>Fungi</taxon>
        <taxon>Dikarya</taxon>
        <taxon>Ascomycota</taxon>
        <taxon>Pezizomycotina</taxon>
        <taxon>Dothideomycetes</taxon>
        <taxon>Pleosporomycetidae</taxon>
        <taxon>Pleosporales</taxon>
        <taxon>Corynesporascaceae</taxon>
        <taxon>Corynespora</taxon>
    </lineage>
</organism>
<dbReference type="Gene3D" id="3.40.50.300">
    <property type="entry name" value="P-loop containing nucleotide triphosphate hydrolases"/>
    <property type="match status" value="1"/>
</dbReference>
<dbReference type="PANTHER" id="PTHR19241">
    <property type="entry name" value="ATP-BINDING CASSETTE TRANSPORTER"/>
    <property type="match status" value="1"/>
</dbReference>
<dbReference type="GO" id="GO:0005524">
    <property type="term" value="F:ATP binding"/>
    <property type="evidence" value="ECO:0007669"/>
    <property type="project" value="UniProtKB-KW"/>
</dbReference>
<evidence type="ECO:0000256" key="3">
    <source>
        <dbReference type="ARBA" id="ARBA00022692"/>
    </source>
</evidence>
<feature type="transmembrane region" description="Helical" evidence="6">
    <location>
        <begin position="493"/>
        <end position="514"/>
    </location>
</feature>
<feature type="domain" description="ABC-2 type transporter transmembrane" evidence="8">
    <location>
        <begin position="292"/>
        <end position="506"/>
    </location>
</feature>
<dbReference type="GO" id="GO:0140359">
    <property type="term" value="F:ABC-type transporter activity"/>
    <property type="evidence" value="ECO:0007669"/>
    <property type="project" value="InterPro"/>
</dbReference>
<reference evidence="9 10" key="1">
    <citation type="journal article" date="2018" name="Front. Microbiol.">
        <title>Genome-Wide Analysis of Corynespora cassiicola Leaf Fall Disease Putative Effectors.</title>
        <authorList>
            <person name="Lopez D."/>
            <person name="Ribeiro S."/>
            <person name="Label P."/>
            <person name="Fumanal B."/>
            <person name="Venisse J.S."/>
            <person name="Kohler A."/>
            <person name="de Oliveira R.R."/>
            <person name="Labutti K."/>
            <person name="Lipzen A."/>
            <person name="Lail K."/>
            <person name="Bauer D."/>
            <person name="Ohm R.A."/>
            <person name="Barry K.W."/>
            <person name="Spatafora J."/>
            <person name="Grigoriev I.V."/>
            <person name="Martin F.M."/>
            <person name="Pujade-Renaud V."/>
        </authorList>
    </citation>
    <scope>NUCLEOTIDE SEQUENCE [LARGE SCALE GENOMIC DNA]</scope>
    <source>
        <strain evidence="9 10">Philippines</strain>
    </source>
</reference>
<keyword evidence="10" id="KW-1185">Reference proteome</keyword>
<evidence type="ECO:0000259" key="8">
    <source>
        <dbReference type="Pfam" id="PF01061"/>
    </source>
</evidence>
<feature type="transmembrane region" description="Helical" evidence="6">
    <location>
        <begin position="312"/>
        <end position="331"/>
    </location>
</feature>
<feature type="transmembrane region" description="Helical" evidence="6">
    <location>
        <begin position="461"/>
        <end position="481"/>
    </location>
</feature>
<evidence type="ECO:0000256" key="1">
    <source>
        <dbReference type="ARBA" id="ARBA00004141"/>
    </source>
</evidence>
<dbReference type="Proteomes" id="UP000240883">
    <property type="component" value="Unassembled WGS sequence"/>
</dbReference>
<dbReference type="OrthoDB" id="3784757at2759"/>
<feature type="transmembrane region" description="Helical" evidence="6">
    <location>
        <begin position="343"/>
        <end position="365"/>
    </location>
</feature>
<comment type="subcellular location">
    <subcellularLocation>
        <location evidence="1">Membrane</location>
        <topology evidence="1">Multi-pass membrane protein</topology>
    </subcellularLocation>
</comment>
<dbReference type="InterPro" id="IPR003439">
    <property type="entry name" value="ABC_transporter-like_ATP-bd"/>
</dbReference>
<protein>
    <submittedName>
        <fullName evidence="9">Putative ATP-binding cassette transporter</fullName>
    </submittedName>
</protein>
<dbReference type="AlphaFoldDB" id="A0A2T2P5C6"/>
<keyword evidence="9" id="KW-0067">ATP-binding</keyword>
<dbReference type="SUPFAM" id="SSF52540">
    <property type="entry name" value="P-loop containing nucleoside triphosphate hydrolases"/>
    <property type="match status" value="1"/>
</dbReference>
<sequence length="643" mass="73397">MNGLIEPGSLTALMVATCAEKTTTLDFIAQRTSVGTFSGRICVDGKQRDSELQRKTGYAQQQDVHLPTSTVREALTFSALMRQPKRIRVKERLAYVEEILDVLDMKSYADAIVGVPGVGLNVVQRRFLTIGLELAARLELFLFLDEPTSGLDSQSAWNICLLLRKLADNGQAILCTIHQLSSTLLQMFVRLLLIGKEGRTIYSGPLGKNGITLVRYLESKGARRCAPDENPAEWMMEVTHPTSLIGWFKEWQNSYEKATLLEWITSLKPVQRDLSRATANTCHQEFATSFSYQVRHLIHRTFVEYWRAPSFLWAKFLLTCGASLAIAFSCWRTPSSLQGLQTQIFAVFVFFTLLSNMFQQIVPQYTERRSFFEAREGPAKIFSWKAFLLSAMVTEAICQVIFSVFAFAFFYYSIGMQINQPDDQKTERAALMFLLFLLFFLFTSTFAHLMTVRMEHRETIVNIGSLFVYLILMFCGVLVHYDDLPRFWTFMYWLSPLTYMVRGMISVGVVNKLVECSDIELFRITAPNGTGCGNYLDAYVSSAGGTIINPQSEDLCEFCPLQNTNTLLAQFKIEYSQRWSNTGNLCIYILFNILATYLVYWLVRVPKRQKMVEVEIVKRIDTENVPRAPVQDFHPEDLVTEQP</sequence>
<dbReference type="EMBL" id="KZ678129">
    <property type="protein sequence ID" value="PSN72884.1"/>
    <property type="molecule type" value="Genomic_DNA"/>
</dbReference>
<evidence type="ECO:0000256" key="2">
    <source>
        <dbReference type="ARBA" id="ARBA00022448"/>
    </source>
</evidence>
<proteinExistence type="predicted"/>